<organism evidence="9 10">
    <name type="scientific">Ladona fulva</name>
    <name type="common">Scarce chaser dragonfly</name>
    <name type="synonym">Libellula fulva</name>
    <dbReference type="NCBI Taxonomy" id="123851"/>
    <lineage>
        <taxon>Eukaryota</taxon>
        <taxon>Metazoa</taxon>
        <taxon>Ecdysozoa</taxon>
        <taxon>Arthropoda</taxon>
        <taxon>Hexapoda</taxon>
        <taxon>Insecta</taxon>
        <taxon>Pterygota</taxon>
        <taxon>Palaeoptera</taxon>
        <taxon>Odonata</taxon>
        <taxon>Epiprocta</taxon>
        <taxon>Anisoptera</taxon>
        <taxon>Libelluloidea</taxon>
        <taxon>Libellulidae</taxon>
        <taxon>Ladona</taxon>
    </lineage>
</organism>
<keyword evidence="6" id="KW-0378">Hydrolase</keyword>
<feature type="domain" description="DDE Tnp4" evidence="8">
    <location>
        <begin position="31"/>
        <end position="162"/>
    </location>
</feature>
<proteinExistence type="inferred from homology"/>
<dbReference type="GO" id="GO:0016787">
    <property type="term" value="F:hydrolase activity"/>
    <property type="evidence" value="ECO:0007669"/>
    <property type="project" value="UniProtKB-KW"/>
</dbReference>
<dbReference type="InterPro" id="IPR045249">
    <property type="entry name" value="HARBI1-like"/>
</dbReference>
<evidence type="ECO:0000256" key="5">
    <source>
        <dbReference type="ARBA" id="ARBA00022723"/>
    </source>
</evidence>
<gene>
    <name evidence="9" type="ORF">J437_LFUL001783</name>
</gene>
<evidence type="ECO:0000256" key="7">
    <source>
        <dbReference type="ARBA" id="ARBA00023242"/>
    </source>
</evidence>
<dbReference type="InterPro" id="IPR027806">
    <property type="entry name" value="HARBI1_dom"/>
</dbReference>
<evidence type="ECO:0000256" key="3">
    <source>
        <dbReference type="ARBA" id="ARBA00006958"/>
    </source>
</evidence>
<evidence type="ECO:0000313" key="10">
    <source>
        <dbReference type="Proteomes" id="UP000792457"/>
    </source>
</evidence>
<keyword evidence="4" id="KW-0540">Nuclease</keyword>
<dbReference type="EMBL" id="KZ308184">
    <property type="protein sequence ID" value="KAG8224089.1"/>
    <property type="molecule type" value="Genomic_DNA"/>
</dbReference>
<dbReference type="Proteomes" id="UP000792457">
    <property type="component" value="Unassembled WGS sequence"/>
</dbReference>
<keyword evidence="5" id="KW-0479">Metal-binding</keyword>
<evidence type="ECO:0000259" key="8">
    <source>
        <dbReference type="Pfam" id="PF13359"/>
    </source>
</evidence>
<dbReference type="AlphaFoldDB" id="A0A8K0NY46"/>
<reference evidence="9" key="2">
    <citation type="submission" date="2017-10" db="EMBL/GenBank/DDBJ databases">
        <title>Ladona fulva Genome sequencing and assembly.</title>
        <authorList>
            <person name="Murali S."/>
            <person name="Richards S."/>
            <person name="Bandaranaike D."/>
            <person name="Bellair M."/>
            <person name="Blankenburg K."/>
            <person name="Chao H."/>
            <person name="Dinh H."/>
            <person name="Doddapaneni H."/>
            <person name="Dugan-Rocha S."/>
            <person name="Elkadiri S."/>
            <person name="Gnanaolivu R."/>
            <person name="Hernandez B."/>
            <person name="Skinner E."/>
            <person name="Javaid M."/>
            <person name="Lee S."/>
            <person name="Li M."/>
            <person name="Ming W."/>
            <person name="Munidasa M."/>
            <person name="Muniz J."/>
            <person name="Nguyen L."/>
            <person name="Hughes D."/>
            <person name="Osuji N."/>
            <person name="Pu L.-L."/>
            <person name="Puazo M."/>
            <person name="Qu C."/>
            <person name="Quiroz J."/>
            <person name="Raj R."/>
            <person name="Weissenberger G."/>
            <person name="Xin Y."/>
            <person name="Zou X."/>
            <person name="Han Y."/>
            <person name="Worley K."/>
            <person name="Muzny D."/>
            <person name="Gibbs R."/>
        </authorList>
    </citation>
    <scope>NUCLEOTIDE SEQUENCE</scope>
    <source>
        <strain evidence="9">Sampled in the wild</strain>
    </source>
</reference>
<dbReference type="OrthoDB" id="6581217at2759"/>
<keyword evidence="10" id="KW-1185">Reference proteome</keyword>
<evidence type="ECO:0000256" key="1">
    <source>
        <dbReference type="ARBA" id="ARBA00001968"/>
    </source>
</evidence>
<protein>
    <recommendedName>
        <fullName evidence="8">DDE Tnp4 domain-containing protein</fullName>
    </recommendedName>
</protein>
<dbReference type="GO" id="GO:0004518">
    <property type="term" value="F:nuclease activity"/>
    <property type="evidence" value="ECO:0007669"/>
    <property type="project" value="UniProtKB-KW"/>
</dbReference>
<sequence>MPDPSPEDFKKVAMNFTLKWNFNNCVGALGGKHVFIKPSPKSGGDFFNYKGRFSNVLLAMVDVEMKFLCMDVGPKGRFSNGRIFSSSFIGSRFKDSIFWPEDQPIHEGIIPMPFVAVDCCPLLKHLMRPYPGKQANIDRKKRVYNYRLSRARKVVESAFGILAT</sequence>
<accession>A0A8K0NY46</accession>
<keyword evidence="7" id="KW-0539">Nucleus</keyword>
<evidence type="ECO:0000256" key="6">
    <source>
        <dbReference type="ARBA" id="ARBA00022801"/>
    </source>
</evidence>
<comment type="subcellular location">
    <subcellularLocation>
        <location evidence="2">Nucleus</location>
    </subcellularLocation>
</comment>
<dbReference type="GO" id="GO:0005634">
    <property type="term" value="C:nucleus"/>
    <property type="evidence" value="ECO:0007669"/>
    <property type="project" value="UniProtKB-SubCell"/>
</dbReference>
<comment type="cofactor">
    <cofactor evidence="1">
        <name>a divalent metal cation</name>
        <dbReference type="ChEBI" id="CHEBI:60240"/>
    </cofactor>
</comment>
<dbReference type="PANTHER" id="PTHR22930">
    <property type="match status" value="1"/>
</dbReference>
<name>A0A8K0NY46_LADFU</name>
<dbReference type="Pfam" id="PF13359">
    <property type="entry name" value="DDE_Tnp_4"/>
    <property type="match status" value="1"/>
</dbReference>
<dbReference type="GO" id="GO:0046872">
    <property type="term" value="F:metal ion binding"/>
    <property type="evidence" value="ECO:0007669"/>
    <property type="project" value="UniProtKB-KW"/>
</dbReference>
<reference evidence="9" key="1">
    <citation type="submission" date="2013-04" db="EMBL/GenBank/DDBJ databases">
        <authorList>
            <person name="Qu J."/>
            <person name="Murali S.C."/>
            <person name="Bandaranaike D."/>
            <person name="Bellair M."/>
            <person name="Blankenburg K."/>
            <person name="Chao H."/>
            <person name="Dinh H."/>
            <person name="Doddapaneni H."/>
            <person name="Downs B."/>
            <person name="Dugan-Rocha S."/>
            <person name="Elkadiri S."/>
            <person name="Gnanaolivu R.D."/>
            <person name="Hernandez B."/>
            <person name="Javaid M."/>
            <person name="Jayaseelan J.C."/>
            <person name="Lee S."/>
            <person name="Li M."/>
            <person name="Ming W."/>
            <person name="Munidasa M."/>
            <person name="Muniz J."/>
            <person name="Nguyen L."/>
            <person name="Ongeri F."/>
            <person name="Osuji N."/>
            <person name="Pu L.-L."/>
            <person name="Puazo M."/>
            <person name="Qu C."/>
            <person name="Quiroz J."/>
            <person name="Raj R."/>
            <person name="Weissenberger G."/>
            <person name="Xin Y."/>
            <person name="Zou X."/>
            <person name="Han Y."/>
            <person name="Richards S."/>
            <person name="Worley K."/>
            <person name="Muzny D."/>
            <person name="Gibbs R."/>
        </authorList>
    </citation>
    <scope>NUCLEOTIDE SEQUENCE</scope>
    <source>
        <strain evidence="9">Sampled in the wild</strain>
    </source>
</reference>
<comment type="similarity">
    <text evidence="3">Belongs to the HARBI1 family.</text>
</comment>
<evidence type="ECO:0000313" key="9">
    <source>
        <dbReference type="EMBL" id="KAG8224089.1"/>
    </source>
</evidence>
<comment type="caution">
    <text evidence="9">The sequence shown here is derived from an EMBL/GenBank/DDBJ whole genome shotgun (WGS) entry which is preliminary data.</text>
</comment>
<dbReference type="PANTHER" id="PTHR22930:SF269">
    <property type="entry name" value="NUCLEASE HARBI1-LIKE PROTEIN"/>
    <property type="match status" value="1"/>
</dbReference>
<evidence type="ECO:0000256" key="4">
    <source>
        <dbReference type="ARBA" id="ARBA00022722"/>
    </source>
</evidence>
<evidence type="ECO:0000256" key="2">
    <source>
        <dbReference type="ARBA" id="ARBA00004123"/>
    </source>
</evidence>